<dbReference type="AlphaFoldDB" id="A0AAV2DGM1"/>
<proteinExistence type="predicted"/>
<organism evidence="2 3">
    <name type="scientific">Linum trigynum</name>
    <dbReference type="NCBI Taxonomy" id="586398"/>
    <lineage>
        <taxon>Eukaryota</taxon>
        <taxon>Viridiplantae</taxon>
        <taxon>Streptophyta</taxon>
        <taxon>Embryophyta</taxon>
        <taxon>Tracheophyta</taxon>
        <taxon>Spermatophyta</taxon>
        <taxon>Magnoliopsida</taxon>
        <taxon>eudicotyledons</taxon>
        <taxon>Gunneridae</taxon>
        <taxon>Pentapetalae</taxon>
        <taxon>rosids</taxon>
        <taxon>fabids</taxon>
        <taxon>Malpighiales</taxon>
        <taxon>Linaceae</taxon>
        <taxon>Linum</taxon>
    </lineage>
</organism>
<evidence type="ECO:0000313" key="3">
    <source>
        <dbReference type="Proteomes" id="UP001497516"/>
    </source>
</evidence>
<keyword evidence="3" id="KW-1185">Reference proteome</keyword>
<reference evidence="2 3" key="1">
    <citation type="submission" date="2024-04" db="EMBL/GenBank/DDBJ databases">
        <authorList>
            <person name="Fracassetti M."/>
        </authorList>
    </citation>
    <scope>NUCLEOTIDE SEQUENCE [LARGE SCALE GENOMIC DNA]</scope>
</reference>
<dbReference type="Proteomes" id="UP001497516">
    <property type="component" value="Chromosome 2"/>
</dbReference>
<dbReference type="EMBL" id="OZ034815">
    <property type="protein sequence ID" value="CAL1372358.1"/>
    <property type="molecule type" value="Genomic_DNA"/>
</dbReference>
<feature type="region of interest" description="Disordered" evidence="1">
    <location>
        <begin position="1"/>
        <end position="28"/>
    </location>
</feature>
<accession>A0AAV2DGM1</accession>
<name>A0AAV2DGM1_9ROSI</name>
<evidence type="ECO:0000256" key="1">
    <source>
        <dbReference type="SAM" id="MobiDB-lite"/>
    </source>
</evidence>
<evidence type="ECO:0000313" key="2">
    <source>
        <dbReference type="EMBL" id="CAL1372358.1"/>
    </source>
</evidence>
<gene>
    <name evidence="2" type="ORF">LTRI10_LOCUS14372</name>
</gene>
<sequence>MLSPDTRQWRYQRRSERPPKSGCSTSEERVTAVLLTARQAERRRLLPDPLPFSSSSNFQSKAAKIYSPMLGLLLNQTHRQ</sequence>
<protein>
    <submittedName>
        <fullName evidence="2">Uncharacterized protein</fullName>
    </submittedName>
</protein>